<dbReference type="InterPro" id="IPR006626">
    <property type="entry name" value="PbH1"/>
</dbReference>
<dbReference type="EMBL" id="CAJPVJ010012263">
    <property type="protein sequence ID" value="CAG2174233.1"/>
    <property type="molecule type" value="Genomic_DNA"/>
</dbReference>
<accession>A0A7R9MBH1</accession>
<keyword evidence="2 5" id="KW-0378">Hydrolase</keyword>
<gene>
    <name evidence="8" type="ORF">ONB1V03_LOCUS13680</name>
</gene>
<name>A0A7R9MBH1_9ACAR</name>
<dbReference type="InterPro" id="IPR000743">
    <property type="entry name" value="Glyco_hydro_28"/>
</dbReference>
<organism evidence="8">
    <name type="scientific">Oppiella nova</name>
    <dbReference type="NCBI Taxonomy" id="334625"/>
    <lineage>
        <taxon>Eukaryota</taxon>
        <taxon>Metazoa</taxon>
        <taxon>Ecdysozoa</taxon>
        <taxon>Arthropoda</taxon>
        <taxon>Chelicerata</taxon>
        <taxon>Arachnida</taxon>
        <taxon>Acari</taxon>
        <taxon>Acariformes</taxon>
        <taxon>Sarcoptiformes</taxon>
        <taxon>Oribatida</taxon>
        <taxon>Brachypylina</taxon>
        <taxon>Oppioidea</taxon>
        <taxon>Oppiidae</taxon>
        <taxon>Oppiella</taxon>
    </lineage>
</organism>
<sequence length="314" mass="33327">MFMPYILLAASVACVWTASADTFDVTKYGADPKGVKKSTDAVHKAIEAAVSAGGGVVHFPAGHYLCGPIELRSHVTLDVADGAVVKFSDDLDDYQPVVEAMADGSRQTSFATKGLISASKLTNIGITGAGVLDGQGSAWWKLVDSPYRAEYLRSMNRTQSANTDTIANRPKFFIATDCKNIVLKDITFKDSPFFHVNVVDCDGVTIEGIKLDSPADSPNTDGIDPDSSKNILISKVTINAGDDCIAIKAGMDDSKERAPTENLIIRDSHMGHGHGGVSIGSDFVGGVRNVTVMDCVFDGPDRGFYIKSARGRGG</sequence>
<feature type="chain" id="PRO_5036211472" description="Rhamnogalacturonase A/B/Epimerase-like pectate lyase domain-containing protein" evidence="6">
    <location>
        <begin position="21"/>
        <end position="314"/>
    </location>
</feature>
<dbReference type="AlphaFoldDB" id="A0A7R9MBH1"/>
<keyword evidence="6" id="KW-0732">Signal</keyword>
<evidence type="ECO:0000256" key="5">
    <source>
        <dbReference type="RuleBase" id="RU361169"/>
    </source>
</evidence>
<feature type="signal peptide" evidence="6">
    <location>
        <begin position="1"/>
        <end position="20"/>
    </location>
</feature>
<evidence type="ECO:0000259" key="7">
    <source>
        <dbReference type="Pfam" id="PF12708"/>
    </source>
</evidence>
<proteinExistence type="inferred from homology"/>
<dbReference type="InterPro" id="IPR024535">
    <property type="entry name" value="RHGA/B-epi-like_pectate_lyase"/>
</dbReference>
<dbReference type="Pfam" id="PF00295">
    <property type="entry name" value="Glyco_hydro_28"/>
    <property type="match status" value="1"/>
</dbReference>
<feature type="active site" evidence="4">
    <location>
        <position position="274"/>
    </location>
</feature>
<dbReference type="InterPro" id="IPR011050">
    <property type="entry name" value="Pectin_lyase_fold/virulence"/>
</dbReference>
<evidence type="ECO:0000256" key="3">
    <source>
        <dbReference type="ARBA" id="ARBA00023295"/>
    </source>
</evidence>
<dbReference type="Pfam" id="PF12708">
    <property type="entry name" value="Pect-lyase_RHGA_epim"/>
    <property type="match status" value="1"/>
</dbReference>
<dbReference type="Proteomes" id="UP000728032">
    <property type="component" value="Unassembled WGS sequence"/>
</dbReference>
<keyword evidence="9" id="KW-1185">Reference proteome</keyword>
<dbReference type="EMBL" id="OC927088">
    <property type="protein sequence ID" value="CAD7657046.1"/>
    <property type="molecule type" value="Genomic_DNA"/>
</dbReference>
<dbReference type="InterPro" id="IPR012334">
    <property type="entry name" value="Pectin_lyas_fold"/>
</dbReference>
<evidence type="ECO:0000256" key="6">
    <source>
        <dbReference type="SAM" id="SignalP"/>
    </source>
</evidence>
<dbReference type="InterPro" id="IPR051801">
    <property type="entry name" value="GH28_Enzymes"/>
</dbReference>
<dbReference type="OrthoDB" id="187139at2759"/>
<dbReference type="GO" id="GO:0004650">
    <property type="term" value="F:polygalacturonase activity"/>
    <property type="evidence" value="ECO:0007669"/>
    <property type="project" value="InterPro"/>
</dbReference>
<dbReference type="PANTHER" id="PTHR31339:SF9">
    <property type="entry name" value="PLASMIN AND FIBRONECTIN-BINDING PROTEIN A"/>
    <property type="match status" value="1"/>
</dbReference>
<evidence type="ECO:0000256" key="1">
    <source>
        <dbReference type="ARBA" id="ARBA00008834"/>
    </source>
</evidence>
<dbReference type="SMART" id="SM00710">
    <property type="entry name" value="PbH1"/>
    <property type="match status" value="4"/>
</dbReference>
<protein>
    <recommendedName>
        <fullName evidence="7">Rhamnogalacturonase A/B/Epimerase-like pectate lyase domain-containing protein</fullName>
    </recommendedName>
</protein>
<reference evidence="8" key="1">
    <citation type="submission" date="2020-11" db="EMBL/GenBank/DDBJ databases">
        <authorList>
            <person name="Tran Van P."/>
        </authorList>
    </citation>
    <scope>NUCLEOTIDE SEQUENCE</scope>
</reference>
<feature type="domain" description="Rhamnogalacturonase A/B/Epimerase-like pectate lyase" evidence="7">
    <location>
        <begin position="23"/>
        <end position="77"/>
    </location>
</feature>
<dbReference type="Gene3D" id="2.160.20.10">
    <property type="entry name" value="Single-stranded right-handed beta-helix, Pectin lyase-like"/>
    <property type="match status" value="1"/>
</dbReference>
<dbReference type="PROSITE" id="PS00502">
    <property type="entry name" value="POLYGALACTURONASE"/>
    <property type="match status" value="1"/>
</dbReference>
<dbReference type="SUPFAM" id="SSF51126">
    <property type="entry name" value="Pectin lyase-like"/>
    <property type="match status" value="1"/>
</dbReference>
<evidence type="ECO:0000256" key="2">
    <source>
        <dbReference type="ARBA" id="ARBA00022801"/>
    </source>
</evidence>
<keyword evidence="3 5" id="KW-0326">Glycosidase</keyword>
<dbReference type="PANTHER" id="PTHR31339">
    <property type="entry name" value="PECTIN LYASE-RELATED"/>
    <property type="match status" value="1"/>
</dbReference>
<evidence type="ECO:0000313" key="8">
    <source>
        <dbReference type="EMBL" id="CAD7657046.1"/>
    </source>
</evidence>
<evidence type="ECO:0000313" key="9">
    <source>
        <dbReference type="Proteomes" id="UP000728032"/>
    </source>
</evidence>
<comment type="similarity">
    <text evidence="1 5">Belongs to the glycosyl hydrolase 28 family.</text>
</comment>
<dbReference type="GO" id="GO:0005975">
    <property type="term" value="P:carbohydrate metabolic process"/>
    <property type="evidence" value="ECO:0007669"/>
    <property type="project" value="InterPro"/>
</dbReference>
<evidence type="ECO:0000256" key="4">
    <source>
        <dbReference type="PROSITE-ProRule" id="PRU10052"/>
    </source>
</evidence>